<dbReference type="PANTHER" id="PTHR21277">
    <property type="entry name" value="TRANSCRIPTIONAL ADAPTER 1"/>
    <property type="match status" value="1"/>
</dbReference>
<dbReference type="GO" id="GO:0005634">
    <property type="term" value="C:nucleus"/>
    <property type="evidence" value="ECO:0007669"/>
    <property type="project" value="UniProtKB-SubCell"/>
</dbReference>
<keyword evidence="7" id="KW-1185">Reference proteome</keyword>
<evidence type="ECO:0000256" key="1">
    <source>
        <dbReference type="ARBA" id="ARBA00004123"/>
    </source>
</evidence>
<evidence type="ECO:0008006" key="8">
    <source>
        <dbReference type="Google" id="ProtNLM"/>
    </source>
</evidence>
<evidence type="ECO:0000256" key="5">
    <source>
        <dbReference type="SAM" id="MobiDB-lite"/>
    </source>
</evidence>
<dbReference type="RefSeq" id="XP_028479385.1">
    <property type="nucleotide sequence ID" value="XM_028620413.1"/>
</dbReference>
<dbReference type="EMBL" id="RSCE01000002">
    <property type="protein sequence ID" value="RSH86600.1"/>
    <property type="molecule type" value="Genomic_DNA"/>
</dbReference>
<keyword evidence="2" id="KW-0805">Transcription regulation</keyword>
<dbReference type="STRING" id="105984.A0A427Y690"/>
<proteinExistence type="predicted"/>
<protein>
    <recommendedName>
        <fullName evidence="8">Transcriptional coactivator hfi1/ADA1</fullName>
    </recommendedName>
</protein>
<dbReference type="GO" id="GO:0000124">
    <property type="term" value="C:SAGA complex"/>
    <property type="evidence" value="ECO:0007669"/>
    <property type="project" value="UniProtKB-ARBA"/>
</dbReference>
<sequence>MSSHVPTPGSATPHHASTSANPAAVTPASYHPAPRPVPNTFPFHRIDTHQIKQQLHDALGEAGLPYWKALNAYLLGQLGRHELEALVRGWLKGKNIQLHNHLLASLLHNASAPQYHNVPLSPLNMHKRRKGEMGIEAPDFDSDATFIEPHQRVQYWVMGMGGRERDRVRRAMEPGDEENAEVAAAPAPEVAAAPADAEWDANGRKRSWSVFNSGTATHAPLAQSSRTIPSSRQLGVRMSQVAKIAGLDVSPEATRDVGEFMGVGLNAHLGDVLHSVVHLTGRDRPGAETIRVPLGVKTNTVNGATEKPLPPPSLATMQYLFTLAPSLHPQQSPTLYKLEGSITQAELDSSTPPVKPPSSTRPALLPLAMTTPAQPTAALPPMPMSMTQPGASPVAGTAALHAPGGQAMTPGGSKMDSMSQTLVNTGLLKIDKAGHNEGEGGADRKREKKHNLHWKYEDPALILKDLLG</sequence>
<dbReference type="GO" id="GO:0006357">
    <property type="term" value="P:regulation of transcription by RNA polymerase II"/>
    <property type="evidence" value="ECO:0007669"/>
    <property type="project" value="TreeGrafter"/>
</dbReference>
<evidence type="ECO:0000256" key="4">
    <source>
        <dbReference type="ARBA" id="ARBA00023242"/>
    </source>
</evidence>
<dbReference type="PANTHER" id="PTHR21277:SF5">
    <property type="entry name" value="TRANSCRIPTIONAL ADAPTER 1"/>
    <property type="match status" value="1"/>
</dbReference>
<evidence type="ECO:0000256" key="2">
    <source>
        <dbReference type="ARBA" id="ARBA00023015"/>
    </source>
</evidence>
<name>A0A427Y690_9TREE</name>
<comment type="subcellular location">
    <subcellularLocation>
        <location evidence="1">Nucleus</location>
    </subcellularLocation>
</comment>
<dbReference type="InterPro" id="IPR024738">
    <property type="entry name" value="Hfi1/Tada1"/>
</dbReference>
<dbReference type="OrthoDB" id="10264870at2759"/>
<evidence type="ECO:0000313" key="7">
    <source>
        <dbReference type="Proteomes" id="UP000279236"/>
    </source>
</evidence>
<accession>A0A427Y690</accession>
<dbReference type="GO" id="GO:0003713">
    <property type="term" value="F:transcription coactivator activity"/>
    <property type="evidence" value="ECO:0007669"/>
    <property type="project" value="TreeGrafter"/>
</dbReference>
<keyword evidence="3" id="KW-0804">Transcription</keyword>
<reference evidence="6 7" key="1">
    <citation type="submission" date="2018-11" db="EMBL/GenBank/DDBJ databases">
        <title>Genome sequence of Apiotrichum porosum DSM 27194.</title>
        <authorList>
            <person name="Aliyu H."/>
            <person name="Gorte O."/>
            <person name="Ochsenreither K."/>
        </authorList>
    </citation>
    <scope>NUCLEOTIDE SEQUENCE [LARGE SCALE GENOMIC DNA]</scope>
    <source>
        <strain evidence="6 7">DSM 27194</strain>
    </source>
</reference>
<dbReference type="Proteomes" id="UP000279236">
    <property type="component" value="Unassembled WGS sequence"/>
</dbReference>
<evidence type="ECO:0000313" key="6">
    <source>
        <dbReference type="EMBL" id="RSH86600.1"/>
    </source>
</evidence>
<dbReference type="AlphaFoldDB" id="A0A427Y690"/>
<dbReference type="GeneID" id="39589412"/>
<dbReference type="Pfam" id="PF12767">
    <property type="entry name" value="SAGA-Tad1"/>
    <property type="match status" value="1"/>
</dbReference>
<organism evidence="6 7">
    <name type="scientific">Apiotrichum porosum</name>
    <dbReference type="NCBI Taxonomy" id="105984"/>
    <lineage>
        <taxon>Eukaryota</taxon>
        <taxon>Fungi</taxon>
        <taxon>Dikarya</taxon>
        <taxon>Basidiomycota</taxon>
        <taxon>Agaricomycotina</taxon>
        <taxon>Tremellomycetes</taxon>
        <taxon>Trichosporonales</taxon>
        <taxon>Trichosporonaceae</taxon>
        <taxon>Apiotrichum</taxon>
    </lineage>
</organism>
<evidence type="ECO:0000256" key="3">
    <source>
        <dbReference type="ARBA" id="ARBA00023163"/>
    </source>
</evidence>
<feature type="region of interest" description="Disordered" evidence="5">
    <location>
        <begin position="1"/>
        <end position="41"/>
    </location>
</feature>
<gene>
    <name evidence="6" type="ORF">EHS24_004869</name>
</gene>
<keyword evidence="4" id="KW-0539">Nucleus</keyword>
<comment type="caution">
    <text evidence="6">The sequence shown here is derived from an EMBL/GenBank/DDBJ whole genome shotgun (WGS) entry which is preliminary data.</text>
</comment>